<sequence>MEETYGCPSKALAAGLSFGELEKSGFSLFSANSPYGLNPNRSISAFINFFFDFGSFSSAESGGRTSVKTPVPMVLAPLRMVNLCCGSMNI</sequence>
<evidence type="ECO:0000313" key="2">
    <source>
        <dbReference type="Proteomes" id="UP000483820"/>
    </source>
</evidence>
<organism evidence="1 2">
    <name type="scientific">Caenorhabditis remanei</name>
    <name type="common">Caenorhabditis vulgaris</name>
    <dbReference type="NCBI Taxonomy" id="31234"/>
    <lineage>
        <taxon>Eukaryota</taxon>
        <taxon>Metazoa</taxon>
        <taxon>Ecdysozoa</taxon>
        <taxon>Nematoda</taxon>
        <taxon>Chromadorea</taxon>
        <taxon>Rhabditida</taxon>
        <taxon>Rhabditina</taxon>
        <taxon>Rhabditomorpha</taxon>
        <taxon>Rhabditoidea</taxon>
        <taxon>Rhabditidae</taxon>
        <taxon>Peloderinae</taxon>
        <taxon>Caenorhabditis</taxon>
    </lineage>
</organism>
<dbReference type="AlphaFoldDB" id="A0A6A5H6T6"/>
<name>A0A6A5H6T6_CAERE</name>
<dbReference type="Proteomes" id="UP000483820">
    <property type="component" value="Chromosome III"/>
</dbReference>
<dbReference type="EMBL" id="WUAV01000003">
    <property type="protein sequence ID" value="KAF1762576.1"/>
    <property type="molecule type" value="Genomic_DNA"/>
</dbReference>
<reference evidence="1 2" key="1">
    <citation type="submission" date="2019-12" db="EMBL/GenBank/DDBJ databases">
        <title>Chromosome-level assembly of the Caenorhabditis remanei genome.</title>
        <authorList>
            <person name="Teterina A.A."/>
            <person name="Willis J.H."/>
            <person name="Phillips P.C."/>
        </authorList>
    </citation>
    <scope>NUCLEOTIDE SEQUENCE [LARGE SCALE GENOMIC DNA]</scope>
    <source>
        <strain evidence="1 2">PX506</strain>
        <tissue evidence="1">Whole organism</tissue>
    </source>
</reference>
<proteinExistence type="predicted"/>
<dbReference type="RefSeq" id="XP_053587640.1">
    <property type="nucleotide sequence ID" value="XM_053728063.1"/>
</dbReference>
<evidence type="ECO:0000313" key="1">
    <source>
        <dbReference type="EMBL" id="KAF1762576.1"/>
    </source>
</evidence>
<gene>
    <name evidence="1" type="ORF">GCK72_010838</name>
</gene>
<comment type="caution">
    <text evidence="1">The sequence shown here is derived from an EMBL/GenBank/DDBJ whole genome shotgun (WGS) entry which is preliminary data.</text>
</comment>
<protein>
    <submittedName>
        <fullName evidence="1">Uncharacterized protein</fullName>
    </submittedName>
</protein>
<dbReference type="GeneID" id="78775030"/>
<dbReference type="CTD" id="78775030"/>
<accession>A0A6A5H6T6</accession>
<dbReference type="KEGG" id="crq:GCK72_010838"/>